<dbReference type="NCBIfam" id="TIGR00401">
    <property type="entry name" value="msrA"/>
    <property type="match status" value="1"/>
</dbReference>
<dbReference type="AlphaFoldDB" id="A0ABD5MD87"/>
<dbReference type="InterPro" id="IPR002569">
    <property type="entry name" value="Met_Sox_Rdtase_MsrA_dom"/>
</dbReference>
<evidence type="ECO:0000256" key="1">
    <source>
        <dbReference type="ARBA" id="ARBA00023002"/>
    </source>
</evidence>
<sequence length="182" mass="20427">MTTETATFGGGCFWCTEAAMKVLDGVSAVTSGYAGGDVQNPTYRQVCSGSTGHAEVVQVEYDPEAIGYDQLLEVFFATHDPTQLNRQGPDVGTQYRSIVLYHDDEQRRQAEAYVEALDAEYDDDVVTEIEPLERFWAAEEYHQDYFEKNPSDAYCRMHAQPKVEKVREKFAELLDAEAATSD</sequence>
<evidence type="ECO:0000313" key="5">
    <source>
        <dbReference type="Proteomes" id="UP001570511"/>
    </source>
</evidence>
<keyword evidence="5" id="KW-1185">Reference proteome</keyword>
<protein>
    <recommendedName>
        <fullName evidence="2">Peptide methionine sulfoxide reductase MsrA</fullName>
        <shortName evidence="2">Protein-methionine-S-oxide reductase</shortName>
        <ecNumber evidence="2">1.8.4.11</ecNumber>
    </recommendedName>
    <alternativeName>
        <fullName evidence="2">Peptide-methionine (S)-S-oxide reductase</fullName>
        <shortName evidence="2">Peptide Met(O) reductase</shortName>
    </alternativeName>
</protein>
<name>A0ABD5MD87_9EURY</name>
<comment type="catalytic activity">
    <reaction evidence="2">
        <text>L-methionyl-[protein] + [thioredoxin]-disulfide + H2O = L-methionyl-(S)-S-oxide-[protein] + [thioredoxin]-dithiol</text>
        <dbReference type="Rhea" id="RHEA:14217"/>
        <dbReference type="Rhea" id="RHEA-COMP:10698"/>
        <dbReference type="Rhea" id="RHEA-COMP:10700"/>
        <dbReference type="Rhea" id="RHEA-COMP:12313"/>
        <dbReference type="Rhea" id="RHEA-COMP:12315"/>
        <dbReference type="ChEBI" id="CHEBI:15377"/>
        <dbReference type="ChEBI" id="CHEBI:16044"/>
        <dbReference type="ChEBI" id="CHEBI:29950"/>
        <dbReference type="ChEBI" id="CHEBI:44120"/>
        <dbReference type="ChEBI" id="CHEBI:50058"/>
        <dbReference type="EC" id="1.8.4.11"/>
    </reaction>
</comment>
<dbReference type="GO" id="GO:0008113">
    <property type="term" value="F:peptide-methionine (S)-S-oxide reductase activity"/>
    <property type="evidence" value="ECO:0007669"/>
    <property type="project" value="UniProtKB-UniRule"/>
</dbReference>
<dbReference type="Gene3D" id="3.30.1060.10">
    <property type="entry name" value="Peptide methionine sulphoxide reductase MsrA"/>
    <property type="match status" value="1"/>
</dbReference>
<feature type="domain" description="Peptide methionine sulphoxide reductase MsrA" evidence="3">
    <location>
        <begin position="5"/>
        <end position="155"/>
    </location>
</feature>
<dbReference type="RefSeq" id="WP_372390231.1">
    <property type="nucleotide sequence ID" value="NZ_JBGNYA010000001.1"/>
</dbReference>
<keyword evidence="1 2" id="KW-0560">Oxidoreductase</keyword>
<proteinExistence type="inferred from homology"/>
<reference evidence="4 5" key="1">
    <citation type="submission" date="2024-08" db="EMBL/GenBank/DDBJ databases">
        <title>Halobellus sp. MBLA0158 whole genome sequence.</title>
        <authorList>
            <person name="Hwang C.Y."/>
            <person name="Cho E.-S."/>
            <person name="Seo M.-J."/>
        </authorList>
    </citation>
    <scope>NUCLEOTIDE SEQUENCE [LARGE SCALE GENOMIC DNA]</scope>
    <source>
        <strain evidence="4 5">MBLA0158</strain>
    </source>
</reference>
<accession>A0ABD5MD87</accession>
<dbReference type="Pfam" id="PF01625">
    <property type="entry name" value="PMSR"/>
    <property type="match status" value="1"/>
</dbReference>
<gene>
    <name evidence="2 4" type="primary">msrA</name>
    <name evidence="4" type="ORF">OS889_12615</name>
</gene>
<dbReference type="EMBL" id="JBGNYA010000001">
    <property type="protein sequence ID" value="MFA1611848.1"/>
    <property type="molecule type" value="Genomic_DNA"/>
</dbReference>
<dbReference type="HAMAP" id="MF_01401">
    <property type="entry name" value="MsrA"/>
    <property type="match status" value="1"/>
</dbReference>
<dbReference type="EC" id="1.8.4.11" evidence="2"/>
<comment type="caution">
    <text evidence="4">The sequence shown here is derived from an EMBL/GenBank/DDBJ whole genome shotgun (WGS) entry which is preliminary data.</text>
</comment>
<dbReference type="InterPro" id="IPR036509">
    <property type="entry name" value="Met_Sox_Rdtase_MsrA_sf"/>
</dbReference>
<dbReference type="SUPFAM" id="SSF55068">
    <property type="entry name" value="Peptide methionine sulfoxide reductase"/>
    <property type="match status" value="1"/>
</dbReference>
<dbReference type="PANTHER" id="PTHR43774:SF1">
    <property type="entry name" value="PEPTIDE METHIONINE SULFOXIDE REDUCTASE MSRA 2"/>
    <property type="match status" value="1"/>
</dbReference>
<evidence type="ECO:0000313" key="4">
    <source>
        <dbReference type="EMBL" id="MFA1611848.1"/>
    </source>
</evidence>
<comment type="catalytic activity">
    <reaction evidence="2">
        <text>[thioredoxin]-disulfide + L-methionine + H2O = L-methionine (S)-S-oxide + [thioredoxin]-dithiol</text>
        <dbReference type="Rhea" id="RHEA:19993"/>
        <dbReference type="Rhea" id="RHEA-COMP:10698"/>
        <dbReference type="Rhea" id="RHEA-COMP:10700"/>
        <dbReference type="ChEBI" id="CHEBI:15377"/>
        <dbReference type="ChEBI" id="CHEBI:29950"/>
        <dbReference type="ChEBI" id="CHEBI:50058"/>
        <dbReference type="ChEBI" id="CHEBI:57844"/>
        <dbReference type="ChEBI" id="CHEBI:58772"/>
        <dbReference type="EC" id="1.8.4.11"/>
    </reaction>
</comment>
<organism evidence="4 5">
    <name type="scientific">Halobellus rubicundus</name>
    <dbReference type="NCBI Taxonomy" id="2996466"/>
    <lineage>
        <taxon>Archaea</taxon>
        <taxon>Methanobacteriati</taxon>
        <taxon>Methanobacteriota</taxon>
        <taxon>Stenosarchaea group</taxon>
        <taxon>Halobacteria</taxon>
        <taxon>Halobacteriales</taxon>
        <taxon>Haloferacaceae</taxon>
        <taxon>Halobellus</taxon>
    </lineage>
</organism>
<comment type="similarity">
    <text evidence="2">Belongs to the MsrA Met sulfoxide reductase family.</text>
</comment>
<feature type="active site" evidence="2">
    <location>
        <position position="12"/>
    </location>
</feature>
<evidence type="ECO:0000256" key="2">
    <source>
        <dbReference type="HAMAP-Rule" id="MF_01401"/>
    </source>
</evidence>
<dbReference type="PANTHER" id="PTHR43774">
    <property type="entry name" value="PEPTIDE METHIONINE SULFOXIDE REDUCTASE"/>
    <property type="match status" value="1"/>
</dbReference>
<comment type="function">
    <text evidence="2">Has an important function as a repair enzyme for proteins that have been inactivated by oxidation. Catalyzes the reversible oxidation-reduction of methionine sulfoxide in proteins to methionine.</text>
</comment>
<dbReference type="Proteomes" id="UP001570511">
    <property type="component" value="Unassembled WGS sequence"/>
</dbReference>
<evidence type="ECO:0000259" key="3">
    <source>
        <dbReference type="Pfam" id="PF01625"/>
    </source>
</evidence>